<evidence type="ECO:0000256" key="1">
    <source>
        <dbReference type="ARBA" id="ARBA00022729"/>
    </source>
</evidence>
<feature type="compositionally biased region" description="Basic and acidic residues" evidence="2">
    <location>
        <begin position="141"/>
        <end position="158"/>
    </location>
</feature>
<proteinExistence type="predicted"/>
<evidence type="ECO:0000259" key="4">
    <source>
        <dbReference type="Pfam" id="PF06725"/>
    </source>
</evidence>
<feature type="chain" id="PRO_5046618832" evidence="3">
    <location>
        <begin position="27"/>
        <end position="252"/>
    </location>
</feature>
<dbReference type="InterPro" id="IPR010611">
    <property type="entry name" value="3D_dom"/>
</dbReference>
<evidence type="ECO:0000313" key="5">
    <source>
        <dbReference type="EMBL" id="MBC5647702.1"/>
    </source>
</evidence>
<evidence type="ECO:0000313" key="6">
    <source>
        <dbReference type="Proteomes" id="UP000606889"/>
    </source>
</evidence>
<dbReference type="PANTHER" id="PTHR39160:SF4">
    <property type="entry name" value="RESUSCITATION-PROMOTING FACTOR RPFB"/>
    <property type="match status" value="1"/>
</dbReference>
<dbReference type="Gene3D" id="2.40.40.10">
    <property type="entry name" value="RlpA-like domain"/>
    <property type="match status" value="1"/>
</dbReference>
<dbReference type="InterPro" id="IPR051933">
    <property type="entry name" value="Resuscitation_pf_RpfB"/>
</dbReference>
<organism evidence="5 6">
    <name type="scientific">Christensenella tenuis</name>
    <dbReference type="NCBI Taxonomy" id="2763033"/>
    <lineage>
        <taxon>Bacteria</taxon>
        <taxon>Bacillati</taxon>
        <taxon>Bacillota</taxon>
        <taxon>Clostridia</taxon>
        <taxon>Christensenellales</taxon>
        <taxon>Christensenellaceae</taxon>
        <taxon>Christensenella</taxon>
    </lineage>
</organism>
<accession>A0ABR7ED46</accession>
<dbReference type="Pfam" id="PF06725">
    <property type="entry name" value="3D"/>
    <property type="match status" value="1"/>
</dbReference>
<dbReference type="SUPFAM" id="SSF50685">
    <property type="entry name" value="Barwin-like endoglucanases"/>
    <property type="match status" value="1"/>
</dbReference>
<evidence type="ECO:0000256" key="3">
    <source>
        <dbReference type="SAM" id="SignalP"/>
    </source>
</evidence>
<dbReference type="CDD" id="cd14667">
    <property type="entry name" value="3D_containing_proteins"/>
    <property type="match status" value="1"/>
</dbReference>
<keyword evidence="6" id="KW-1185">Reference proteome</keyword>
<dbReference type="RefSeq" id="WP_186857221.1">
    <property type="nucleotide sequence ID" value="NZ_JACOON010000002.1"/>
</dbReference>
<name>A0ABR7ED46_9FIRM</name>
<sequence>MKKNKVLVMVLTTVMIMGVCFTTAQAASPGKAAIQGETIGSSSYIPALDTDEITEIRYAGAEGGSLRRSSDTADAVVGNLQPDTVLYLFKVVKTQDGTLWAETRVDATDSIYYIPFEETKMESAVGSGYILPEPDMDETGEASHDRKSGGIVSAEERSTGSNGGMFTITTYCPCAACNGKWAGMPTASGTPITPGRTIAVDPSVIPLGTSVYIEGIGTRIAEDTGGAIKGNRIDLAVSDHSESGTWNAQVTW</sequence>
<reference evidence="5 6" key="1">
    <citation type="submission" date="2020-08" db="EMBL/GenBank/DDBJ databases">
        <title>Genome public.</title>
        <authorList>
            <person name="Liu C."/>
            <person name="Sun Q."/>
        </authorList>
    </citation>
    <scope>NUCLEOTIDE SEQUENCE [LARGE SCALE GENOMIC DNA]</scope>
    <source>
        <strain evidence="5 6">NSJ-35</strain>
    </source>
</reference>
<dbReference type="InterPro" id="IPR036908">
    <property type="entry name" value="RlpA-like_sf"/>
</dbReference>
<evidence type="ECO:0000256" key="2">
    <source>
        <dbReference type="SAM" id="MobiDB-lite"/>
    </source>
</evidence>
<dbReference type="PANTHER" id="PTHR39160">
    <property type="entry name" value="CELL WALL-BINDING PROTEIN YOCH"/>
    <property type="match status" value="1"/>
</dbReference>
<feature type="region of interest" description="Disordered" evidence="2">
    <location>
        <begin position="134"/>
        <end position="159"/>
    </location>
</feature>
<feature type="signal peptide" evidence="3">
    <location>
        <begin position="1"/>
        <end position="26"/>
    </location>
</feature>
<comment type="caution">
    <text evidence="5">The sequence shown here is derived from an EMBL/GenBank/DDBJ whole genome shotgun (WGS) entry which is preliminary data.</text>
</comment>
<dbReference type="Proteomes" id="UP000606889">
    <property type="component" value="Unassembled WGS sequence"/>
</dbReference>
<keyword evidence="1 3" id="KW-0732">Signal</keyword>
<feature type="domain" description="3D" evidence="4">
    <location>
        <begin position="196"/>
        <end position="245"/>
    </location>
</feature>
<dbReference type="InterPro" id="IPR059180">
    <property type="entry name" value="3D_YorM"/>
</dbReference>
<gene>
    <name evidence="5" type="ORF">H8S18_05090</name>
</gene>
<dbReference type="EMBL" id="JACOON010000002">
    <property type="protein sequence ID" value="MBC5647702.1"/>
    <property type="molecule type" value="Genomic_DNA"/>
</dbReference>
<protein>
    <submittedName>
        <fullName evidence="5">3D domain-containing protein</fullName>
    </submittedName>
</protein>